<feature type="compositionally biased region" description="Low complexity" evidence="1">
    <location>
        <begin position="503"/>
        <end position="515"/>
    </location>
</feature>
<evidence type="ECO:0000256" key="1">
    <source>
        <dbReference type="SAM" id="MobiDB-lite"/>
    </source>
</evidence>
<feature type="region of interest" description="Disordered" evidence="1">
    <location>
        <begin position="606"/>
        <end position="771"/>
    </location>
</feature>
<dbReference type="EMBL" id="KV429048">
    <property type="protein sequence ID" value="KZT71042.1"/>
    <property type="molecule type" value="Genomic_DNA"/>
</dbReference>
<evidence type="ECO:0000313" key="3">
    <source>
        <dbReference type="Proteomes" id="UP000076727"/>
    </source>
</evidence>
<dbReference type="OrthoDB" id="2801928at2759"/>
<reference evidence="2 3" key="1">
    <citation type="journal article" date="2016" name="Mol. Biol. Evol.">
        <title>Comparative Genomics of Early-Diverging Mushroom-Forming Fungi Provides Insights into the Origins of Lignocellulose Decay Capabilities.</title>
        <authorList>
            <person name="Nagy L.G."/>
            <person name="Riley R."/>
            <person name="Tritt A."/>
            <person name="Adam C."/>
            <person name="Daum C."/>
            <person name="Floudas D."/>
            <person name="Sun H."/>
            <person name="Yadav J.S."/>
            <person name="Pangilinan J."/>
            <person name="Larsson K.H."/>
            <person name="Matsuura K."/>
            <person name="Barry K."/>
            <person name="Labutti K."/>
            <person name="Kuo R."/>
            <person name="Ohm R.A."/>
            <person name="Bhattacharya S.S."/>
            <person name="Shirouzu T."/>
            <person name="Yoshinaga Y."/>
            <person name="Martin F.M."/>
            <person name="Grigoriev I.V."/>
            <person name="Hibbett D.S."/>
        </authorList>
    </citation>
    <scope>NUCLEOTIDE SEQUENCE [LARGE SCALE GENOMIC DNA]</scope>
    <source>
        <strain evidence="2 3">L-15889</strain>
    </source>
</reference>
<gene>
    <name evidence="2" type="ORF">DAEQUDRAFT_724802</name>
</gene>
<feature type="compositionally biased region" description="Low complexity" evidence="1">
    <location>
        <begin position="422"/>
        <end position="433"/>
    </location>
</feature>
<protein>
    <submittedName>
        <fullName evidence="2">Uncharacterized protein</fullName>
    </submittedName>
</protein>
<organism evidence="2 3">
    <name type="scientific">Daedalea quercina L-15889</name>
    <dbReference type="NCBI Taxonomy" id="1314783"/>
    <lineage>
        <taxon>Eukaryota</taxon>
        <taxon>Fungi</taxon>
        <taxon>Dikarya</taxon>
        <taxon>Basidiomycota</taxon>
        <taxon>Agaricomycotina</taxon>
        <taxon>Agaricomycetes</taxon>
        <taxon>Polyporales</taxon>
        <taxon>Fomitopsis</taxon>
    </lineage>
</organism>
<evidence type="ECO:0000313" key="2">
    <source>
        <dbReference type="EMBL" id="KZT71042.1"/>
    </source>
</evidence>
<feature type="compositionally biased region" description="Basic and acidic residues" evidence="1">
    <location>
        <begin position="320"/>
        <end position="339"/>
    </location>
</feature>
<feature type="compositionally biased region" description="Pro residues" evidence="1">
    <location>
        <begin position="565"/>
        <end position="582"/>
    </location>
</feature>
<proteinExistence type="predicted"/>
<sequence>MNTRQGALLARSTSNPTKSKSSLLRATSNPASSKAPAAPSTPPRPVIRHPEPVQANRGWPTREELARLQEERRRNGYGPLRSPDDFEGVPAGPHAKAELRRSVSMTQLPSYVPFLQRKPRMLSEEELASRRAEAEERSEWYQKELDAKLHWWRSGDEPPKEWNDLMLGEYPKPTEQDAKKYKHLKAMYPQVYTPRKAEDRGSVKTKGGAMISPPVQWPTNVREDSYTKPRAVPPPPKQSSSSKGLRRSSSELRLQDLLQEQQRLARENGDAKRSADLRRDHQRRPSHDVNKPTVPLKIHKKSSSSDITVSSPAIMSAPRRSAESDRRADGRDSRTRDPSTHSSHRRGPPLSHSAQYSEPYLTAPLGGHGVKSLAKKSSKNLLAAAPKDPHPRDKPPPSSYDIYVPGGSDRSTDEIARAWDAGSSKGSLSSFGSPYQRPGPMPLSPPRMQRQLSDGSDGSSRSRHRANSSAKPSPAYQPVPIPGATPRRQNTAPSPAASSRGLASSPPTARSPPTRGLAHKPSTSTVAQRREKSVDRIVIFPTDPYGAPIQKDLPDTPSLYTPTNYGPPSPTTKPYPVPPVPSLPTNIRAGSSATLDTQLSSLRLSPGTQLKNLGGQHTVEVSKPRRSVVAVSGFMAEIVSDRRAPSSSPPSSSRRHEHHERSDKSRRERSETRGRHERREERSAGPSQRTKQIYSPPAVPAGAQVKRVYIPPAYATQPPTRQIYAPPSAIDRTRAEPSTAYGSRSPPASSSTLKSKRSDYGNLYGGYSRHH</sequence>
<accession>A0A165RQL2</accession>
<feature type="compositionally biased region" description="Polar residues" evidence="1">
    <location>
        <begin position="487"/>
        <end position="497"/>
    </location>
</feature>
<feature type="region of interest" description="Disordered" evidence="1">
    <location>
        <begin position="187"/>
        <end position="589"/>
    </location>
</feature>
<feature type="compositionally biased region" description="Basic and acidic residues" evidence="1">
    <location>
        <begin position="659"/>
        <end position="683"/>
    </location>
</feature>
<feature type="compositionally biased region" description="Polar residues" evidence="1">
    <location>
        <begin position="1"/>
        <end position="25"/>
    </location>
</feature>
<feature type="compositionally biased region" description="Polar residues" evidence="1">
    <location>
        <begin position="740"/>
        <end position="753"/>
    </location>
</feature>
<feature type="region of interest" description="Disordered" evidence="1">
    <location>
        <begin position="1"/>
        <end position="95"/>
    </location>
</feature>
<feature type="compositionally biased region" description="Basic and acidic residues" evidence="1">
    <location>
        <begin position="263"/>
        <end position="290"/>
    </location>
</feature>
<feature type="compositionally biased region" description="Basic and acidic residues" evidence="1">
    <location>
        <begin position="60"/>
        <end position="74"/>
    </location>
</feature>
<dbReference type="AlphaFoldDB" id="A0A165RQL2"/>
<dbReference type="Proteomes" id="UP000076727">
    <property type="component" value="Unassembled WGS sequence"/>
</dbReference>
<feature type="compositionally biased region" description="Low complexity" evidence="1">
    <location>
        <begin position="26"/>
        <end position="38"/>
    </location>
</feature>
<keyword evidence="3" id="KW-1185">Reference proteome</keyword>
<name>A0A165RQL2_9APHY</name>